<sequence>MTGFLLQKLGVNCLLLVLVSMVGFVLVHATPGGPLAQFALSPGMTSARLAEIAHGMGLDRPLWQQYLHWSARLATGDWGRSYRDQTPVLTMIWLHLGATAQLGLASLILSFPLGVALGIVAALRAGTRTEHLASLLSVVLLSLPTFWLGLVFIYVFSVRLGWFPAGNLTTPGHGAFMDHLRHLALPSLTLGLVSVPLWSSYTQAFAGDIWRQDHIRTARALGVPAWRIVVLHLLPEALLPLIPVAGVYLPTLLSGALVTETVFTWPGIGRLLLDSLQYRDYPVVMGLLVFSAALVLLCSLVAEILHHLCDPRLRG</sequence>
<evidence type="ECO:0000256" key="2">
    <source>
        <dbReference type="ARBA" id="ARBA00022448"/>
    </source>
</evidence>
<dbReference type="Gene3D" id="1.10.3720.10">
    <property type="entry name" value="MetI-like"/>
    <property type="match status" value="1"/>
</dbReference>
<evidence type="ECO:0000256" key="1">
    <source>
        <dbReference type="ARBA" id="ARBA00004651"/>
    </source>
</evidence>
<evidence type="ECO:0000259" key="8">
    <source>
        <dbReference type="PROSITE" id="PS50928"/>
    </source>
</evidence>
<dbReference type="PANTHER" id="PTHR43163">
    <property type="entry name" value="DIPEPTIDE TRANSPORT SYSTEM PERMEASE PROTEIN DPPB-RELATED"/>
    <property type="match status" value="1"/>
</dbReference>
<comment type="subcellular location">
    <subcellularLocation>
        <location evidence="1 7">Cell membrane</location>
        <topology evidence="1 7">Multi-pass membrane protein</topology>
    </subcellularLocation>
</comment>
<dbReference type="SUPFAM" id="SSF161098">
    <property type="entry name" value="MetI-like"/>
    <property type="match status" value="1"/>
</dbReference>
<keyword evidence="10" id="KW-1185">Reference proteome</keyword>
<proteinExistence type="inferred from homology"/>
<evidence type="ECO:0000256" key="3">
    <source>
        <dbReference type="ARBA" id="ARBA00022475"/>
    </source>
</evidence>
<comment type="caution">
    <text evidence="9">The sequence shown here is derived from an EMBL/GenBank/DDBJ whole genome shotgun (WGS) entry which is preliminary data.</text>
</comment>
<dbReference type="EMBL" id="JABEQM010000008">
    <property type="protein sequence ID" value="MBB2202077.1"/>
    <property type="molecule type" value="Genomic_DNA"/>
</dbReference>
<keyword evidence="3" id="KW-1003">Cell membrane</keyword>
<dbReference type="InterPro" id="IPR000515">
    <property type="entry name" value="MetI-like"/>
</dbReference>
<reference evidence="9 10" key="1">
    <citation type="submission" date="2020-04" db="EMBL/GenBank/DDBJ databases">
        <title>Description of novel Gluconacetobacter.</title>
        <authorList>
            <person name="Sombolestani A."/>
        </authorList>
    </citation>
    <scope>NUCLEOTIDE SEQUENCE [LARGE SCALE GENOMIC DNA]</scope>
    <source>
        <strain evidence="9 10">LMG 27802</strain>
    </source>
</reference>
<evidence type="ECO:0000256" key="6">
    <source>
        <dbReference type="ARBA" id="ARBA00023136"/>
    </source>
</evidence>
<evidence type="ECO:0000256" key="5">
    <source>
        <dbReference type="ARBA" id="ARBA00022989"/>
    </source>
</evidence>
<keyword evidence="2 7" id="KW-0813">Transport</keyword>
<dbReference type="RefSeq" id="WP_182958894.1">
    <property type="nucleotide sequence ID" value="NZ_JABEQM010000008.1"/>
</dbReference>
<accession>A0A7W4K7Z4</accession>
<feature type="transmembrane region" description="Helical" evidence="7">
    <location>
        <begin position="92"/>
        <end position="123"/>
    </location>
</feature>
<evidence type="ECO:0000256" key="7">
    <source>
        <dbReference type="RuleBase" id="RU363032"/>
    </source>
</evidence>
<dbReference type="PANTHER" id="PTHR43163:SF6">
    <property type="entry name" value="DIPEPTIDE TRANSPORT SYSTEM PERMEASE PROTEIN DPPB-RELATED"/>
    <property type="match status" value="1"/>
</dbReference>
<dbReference type="CDD" id="cd06261">
    <property type="entry name" value="TM_PBP2"/>
    <property type="match status" value="1"/>
</dbReference>
<evidence type="ECO:0000313" key="10">
    <source>
        <dbReference type="Proteomes" id="UP000578030"/>
    </source>
</evidence>
<feature type="transmembrane region" description="Helical" evidence="7">
    <location>
        <begin position="225"/>
        <end position="249"/>
    </location>
</feature>
<name>A0A7W4K7Z4_9PROT</name>
<dbReference type="GO" id="GO:0055085">
    <property type="term" value="P:transmembrane transport"/>
    <property type="evidence" value="ECO:0007669"/>
    <property type="project" value="InterPro"/>
</dbReference>
<protein>
    <submittedName>
        <fullName evidence="9">ABC transporter permease</fullName>
    </submittedName>
</protein>
<dbReference type="PROSITE" id="PS50928">
    <property type="entry name" value="ABC_TM1"/>
    <property type="match status" value="1"/>
</dbReference>
<dbReference type="Pfam" id="PF00528">
    <property type="entry name" value="BPD_transp_1"/>
    <property type="match status" value="1"/>
</dbReference>
<evidence type="ECO:0000313" key="9">
    <source>
        <dbReference type="EMBL" id="MBB2202077.1"/>
    </source>
</evidence>
<dbReference type="GO" id="GO:0005886">
    <property type="term" value="C:plasma membrane"/>
    <property type="evidence" value="ECO:0007669"/>
    <property type="project" value="UniProtKB-SubCell"/>
</dbReference>
<dbReference type="InterPro" id="IPR035906">
    <property type="entry name" value="MetI-like_sf"/>
</dbReference>
<feature type="transmembrane region" description="Helical" evidence="7">
    <location>
        <begin position="281"/>
        <end position="305"/>
    </location>
</feature>
<keyword evidence="6 7" id="KW-0472">Membrane</keyword>
<gene>
    <name evidence="9" type="ORF">HLH28_10935</name>
</gene>
<feature type="transmembrane region" description="Helical" evidence="7">
    <location>
        <begin position="183"/>
        <end position="204"/>
    </location>
</feature>
<evidence type="ECO:0000256" key="4">
    <source>
        <dbReference type="ARBA" id="ARBA00022692"/>
    </source>
</evidence>
<organism evidence="9 10">
    <name type="scientific">Gluconacetobacter tumulisoli</name>
    <dbReference type="NCBI Taxonomy" id="1286189"/>
    <lineage>
        <taxon>Bacteria</taxon>
        <taxon>Pseudomonadati</taxon>
        <taxon>Pseudomonadota</taxon>
        <taxon>Alphaproteobacteria</taxon>
        <taxon>Acetobacterales</taxon>
        <taxon>Acetobacteraceae</taxon>
        <taxon>Gluconacetobacter</taxon>
    </lineage>
</organism>
<keyword evidence="4 7" id="KW-0812">Transmembrane</keyword>
<dbReference type="AlphaFoldDB" id="A0A7W4K7Z4"/>
<comment type="similarity">
    <text evidence="7">Belongs to the binding-protein-dependent transport system permease family.</text>
</comment>
<feature type="transmembrane region" description="Helical" evidence="7">
    <location>
        <begin position="135"/>
        <end position="163"/>
    </location>
</feature>
<keyword evidence="5 7" id="KW-1133">Transmembrane helix</keyword>
<dbReference type="Proteomes" id="UP000578030">
    <property type="component" value="Unassembled WGS sequence"/>
</dbReference>
<feature type="domain" description="ABC transmembrane type-1" evidence="8">
    <location>
        <begin position="96"/>
        <end position="306"/>
    </location>
</feature>
<dbReference type="Pfam" id="PF19300">
    <property type="entry name" value="BPD_transp_1_N"/>
    <property type="match status" value="1"/>
</dbReference>
<dbReference type="InterPro" id="IPR045621">
    <property type="entry name" value="BPD_transp_1_N"/>
</dbReference>